<dbReference type="Pfam" id="PF02470">
    <property type="entry name" value="MlaD"/>
    <property type="match status" value="1"/>
</dbReference>
<dbReference type="PANTHER" id="PTHR33371:SF18">
    <property type="entry name" value="MCE-FAMILY PROTEIN MCE3C"/>
    <property type="match status" value="1"/>
</dbReference>
<dbReference type="InterPro" id="IPR024516">
    <property type="entry name" value="Mce_C"/>
</dbReference>
<comment type="caution">
    <text evidence="3">The sequence shown here is derived from an EMBL/GenBank/DDBJ whole genome shotgun (WGS) entry which is preliminary data.</text>
</comment>
<proteinExistence type="predicted"/>
<protein>
    <submittedName>
        <fullName evidence="3">MCE family protein</fullName>
    </submittedName>
</protein>
<dbReference type="InterPro" id="IPR005693">
    <property type="entry name" value="Mce"/>
</dbReference>
<dbReference type="AlphaFoldDB" id="A0A6P2CJI1"/>
<dbReference type="SUPFAM" id="SSF58104">
    <property type="entry name" value="Methyl-accepting chemotaxis protein (MCP) signaling domain"/>
    <property type="match status" value="1"/>
</dbReference>
<dbReference type="EMBL" id="QRCM01000001">
    <property type="protein sequence ID" value="TXG91921.1"/>
    <property type="molecule type" value="Genomic_DNA"/>
</dbReference>
<evidence type="ECO:0000313" key="4">
    <source>
        <dbReference type="Proteomes" id="UP000471120"/>
    </source>
</evidence>
<dbReference type="Proteomes" id="UP000471120">
    <property type="component" value="Unassembled WGS sequence"/>
</dbReference>
<evidence type="ECO:0000313" key="3">
    <source>
        <dbReference type="EMBL" id="TXG91921.1"/>
    </source>
</evidence>
<dbReference type="GO" id="GO:0005576">
    <property type="term" value="C:extracellular region"/>
    <property type="evidence" value="ECO:0007669"/>
    <property type="project" value="TreeGrafter"/>
</dbReference>
<dbReference type="Pfam" id="PF11887">
    <property type="entry name" value="Mce4_CUP1"/>
    <property type="match status" value="1"/>
</dbReference>
<evidence type="ECO:0000259" key="1">
    <source>
        <dbReference type="Pfam" id="PF02470"/>
    </source>
</evidence>
<feature type="domain" description="Mammalian cell entry C-terminal" evidence="2">
    <location>
        <begin position="115"/>
        <end position="300"/>
    </location>
</feature>
<feature type="domain" description="Mce/MlaD" evidence="1">
    <location>
        <begin position="37"/>
        <end position="110"/>
    </location>
</feature>
<gene>
    <name evidence="3" type="ORF">DW322_19185</name>
</gene>
<organism evidence="3 4">
    <name type="scientific">Rhodococcus rhodnii</name>
    <dbReference type="NCBI Taxonomy" id="38312"/>
    <lineage>
        <taxon>Bacteria</taxon>
        <taxon>Bacillati</taxon>
        <taxon>Actinomycetota</taxon>
        <taxon>Actinomycetes</taxon>
        <taxon>Mycobacteriales</taxon>
        <taxon>Nocardiaceae</taxon>
        <taxon>Rhodococcus</taxon>
    </lineage>
</organism>
<reference evidence="3 4" key="1">
    <citation type="submission" date="2018-07" db="EMBL/GenBank/DDBJ databases">
        <title>Genome sequence of Rhodococcus rhodnii ATCC 35071 from Rhodnius prolixus.</title>
        <authorList>
            <person name="Patel V."/>
            <person name="Vogel K.J."/>
        </authorList>
    </citation>
    <scope>NUCLEOTIDE SEQUENCE [LARGE SCALE GENOMIC DNA]</scope>
    <source>
        <strain evidence="3 4">ATCC 35071</strain>
    </source>
</reference>
<sequence length="331" mass="35495">MSRRRSPAVSGAIGILVIVLLTVAAMSLDSLPIVGAGSKYKAEFSEAAGLTSGNEVRVAGVKVGTVDSVELAGDRVEVEFRVSGAWIGDQTSASIRIKTLLGQKFLALDPRGSDTLRPDDAIPLERTTSPYDVVEAFSAAADTVNDIDTEQLATSMRTLSEAFSGTPDDIRASLDGVSRLSQTIASRDQELRTLFEATSRTTEILADRNEEFTKLISDAGLLLAELDARKQAIGQVLTGTQRVSQELSALVADNREQIGPALDSLDRVVTLLNDNLGSIDEAMKLYEPFVRLYTNVVGNGRWFDQVIVNLLPPGLPEIPGERPPGRTLGVN</sequence>
<dbReference type="RefSeq" id="WP_040773183.1">
    <property type="nucleotide sequence ID" value="NZ_QRCM01000001.1"/>
</dbReference>
<name>A0A6P2CJI1_9NOCA</name>
<dbReference type="InterPro" id="IPR052336">
    <property type="entry name" value="MlaD_Phospholipid_Transporter"/>
</dbReference>
<dbReference type="NCBIfam" id="TIGR00996">
    <property type="entry name" value="Mtu_fam_mce"/>
    <property type="match status" value="1"/>
</dbReference>
<dbReference type="PRINTS" id="PR01782">
    <property type="entry name" value="MCEVIRFACTOR"/>
</dbReference>
<dbReference type="PANTHER" id="PTHR33371">
    <property type="entry name" value="INTERMEMBRANE PHOSPHOLIPID TRANSPORT SYSTEM BINDING PROTEIN MLAD-RELATED"/>
    <property type="match status" value="1"/>
</dbReference>
<evidence type="ECO:0000259" key="2">
    <source>
        <dbReference type="Pfam" id="PF11887"/>
    </source>
</evidence>
<accession>A0A6P2CJI1</accession>
<dbReference type="InterPro" id="IPR003399">
    <property type="entry name" value="Mce/MlaD"/>
</dbReference>